<sequence>MLQSTAQQFKSNALFRVLAFLDNTGVQTFTLNSEVDADGRFRDPDTVFAAEAPITGVLSAALDALRANVRRLFTDAAEQHALLSALGAGAPGQPVKESLSIARASTPLPVEEKDVAPASLGSVRSSQQQQSFSTPLSPTPASTPWCELVLHPTSLAHYADDVEKEFPIHLMVRLHEVLGISAGPSFCCTSSAFIEQFLVDGIDEWLRRCPIEEVKRMVLACGVQPTVLASAFTQEQQQAAIPQDTALPNALADFVVDVVFPVPGKAAEESPNVSCTEAMETLEDWLILSYEKNHEALDIEEIEDAVTDGQSDDSDNNGGHLQSERKRPRADNTCAVANNSLGSWHPVDGEEVLTAENIDRYLRECPQRIPKSILREKRKRISDASITEFELEHHYTAAELKKLVKGGLGVMTASEATSFMECPVTETQVKQAALLTRKSQFVAWILSVHHKSLTQEHTCEKGTDTTAPSPSR</sequence>
<dbReference type="GeneID" id="94286611"/>
<dbReference type="EMBL" id="JAFJZO010000036">
    <property type="protein sequence ID" value="KAG5490363.1"/>
    <property type="molecule type" value="Genomic_DNA"/>
</dbReference>
<reference evidence="2 3" key="1">
    <citation type="submission" date="2021-02" db="EMBL/GenBank/DDBJ databases">
        <title>Porcisia hertigi Genome sequencing and assembly.</title>
        <authorList>
            <person name="Almutairi H."/>
            <person name="Gatherer D."/>
        </authorList>
    </citation>
    <scope>NUCLEOTIDE SEQUENCE [LARGE SCALE GENOMIC DNA]</scope>
    <source>
        <strain evidence="2 3">C119</strain>
    </source>
</reference>
<protein>
    <submittedName>
        <fullName evidence="2">Uncharacterized protein</fullName>
    </submittedName>
</protein>
<dbReference type="RefSeq" id="XP_067752691.1">
    <property type="nucleotide sequence ID" value="XM_067896534.1"/>
</dbReference>
<accession>A0A836I9N0</accession>
<comment type="caution">
    <text evidence="2">The sequence shown here is derived from an EMBL/GenBank/DDBJ whole genome shotgun (WGS) entry which is preliminary data.</text>
</comment>
<dbReference type="AlphaFoldDB" id="A0A836I9N0"/>
<keyword evidence="3" id="KW-1185">Reference proteome</keyword>
<feature type="region of interest" description="Disordered" evidence="1">
    <location>
        <begin position="307"/>
        <end position="331"/>
    </location>
</feature>
<evidence type="ECO:0000313" key="2">
    <source>
        <dbReference type="EMBL" id="KAG5490363.1"/>
    </source>
</evidence>
<evidence type="ECO:0000313" key="3">
    <source>
        <dbReference type="Proteomes" id="UP000674318"/>
    </source>
</evidence>
<proteinExistence type="predicted"/>
<gene>
    <name evidence="2" type="ORF">JKF63_00483</name>
</gene>
<name>A0A836I9N0_9TRYP</name>
<organism evidence="2 3">
    <name type="scientific">Porcisia hertigi</name>
    <dbReference type="NCBI Taxonomy" id="2761500"/>
    <lineage>
        <taxon>Eukaryota</taxon>
        <taxon>Discoba</taxon>
        <taxon>Euglenozoa</taxon>
        <taxon>Kinetoplastea</taxon>
        <taxon>Metakinetoplastina</taxon>
        <taxon>Trypanosomatida</taxon>
        <taxon>Trypanosomatidae</taxon>
        <taxon>Leishmaniinae</taxon>
        <taxon>Porcisia</taxon>
    </lineage>
</organism>
<feature type="region of interest" description="Disordered" evidence="1">
    <location>
        <begin position="118"/>
        <end position="141"/>
    </location>
</feature>
<evidence type="ECO:0000256" key="1">
    <source>
        <dbReference type="SAM" id="MobiDB-lite"/>
    </source>
</evidence>
<dbReference type="Proteomes" id="UP000674318">
    <property type="component" value="Unassembled WGS sequence"/>
</dbReference>
<dbReference type="OrthoDB" id="273211at2759"/>
<feature type="compositionally biased region" description="Low complexity" evidence="1">
    <location>
        <begin position="125"/>
        <end position="141"/>
    </location>
</feature>
<dbReference type="KEGG" id="phet:94286611"/>